<dbReference type="SUPFAM" id="SSF81301">
    <property type="entry name" value="Nucleotidyltransferase"/>
    <property type="match status" value="1"/>
</dbReference>
<name>A0ABX6VDA7_9GAMM</name>
<keyword evidence="2" id="KW-1185">Reference proteome</keyword>
<dbReference type="InterPro" id="IPR043519">
    <property type="entry name" value="NT_sf"/>
</dbReference>
<dbReference type="EMBL" id="CP045503">
    <property type="protein sequence ID" value="QPG59561.1"/>
    <property type="molecule type" value="Genomic_DNA"/>
</dbReference>
<accession>A0ABX6VDA7</accession>
<gene>
    <name evidence="1" type="ORF">FM038_020885</name>
</gene>
<proteinExistence type="predicted"/>
<dbReference type="Gene3D" id="3.30.460.40">
    <property type="match status" value="1"/>
</dbReference>
<evidence type="ECO:0008006" key="3">
    <source>
        <dbReference type="Google" id="ProtNLM"/>
    </source>
</evidence>
<protein>
    <recommendedName>
        <fullName evidence="3">MazG-related protein</fullName>
    </recommendedName>
</protein>
<evidence type="ECO:0000313" key="2">
    <source>
        <dbReference type="Proteomes" id="UP000316416"/>
    </source>
</evidence>
<reference evidence="1" key="1">
    <citation type="submission" date="2021-07" db="EMBL/GenBank/DDBJ databases">
        <title>Shewanella sp. YLB-07 whole genome sequence.</title>
        <authorList>
            <person name="Yu L."/>
        </authorList>
    </citation>
    <scope>NUCLEOTIDE SEQUENCE</scope>
    <source>
        <strain evidence="1">YLB-08</strain>
    </source>
</reference>
<dbReference type="RefSeq" id="WP_142871345.1">
    <property type="nucleotide sequence ID" value="NZ_CP045503.2"/>
</dbReference>
<evidence type="ECO:0000313" key="1">
    <source>
        <dbReference type="EMBL" id="QPG59561.1"/>
    </source>
</evidence>
<sequence length="150" mass="17389">MNWIVDFLESESIPYFMIGGIAAIAYGAKREIYDIDLTVRQRDIEKIAKFGKDYLTFGPQRYKDNEWDVVGLQLIYQGIKIEFNTDETPKIYSQKQSRWIELSPDFSASCRRQAFGRELSVIPISELTQYKAHLAREVDLEDIALLSKTP</sequence>
<dbReference type="Proteomes" id="UP000316416">
    <property type="component" value="Chromosome"/>
</dbReference>
<organism evidence="1 2">
    <name type="scientific">Shewanella eurypsychrophilus</name>
    <dbReference type="NCBI Taxonomy" id="2593656"/>
    <lineage>
        <taxon>Bacteria</taxon>
        <taxon>Pseudomonadati</taxon>
        <taxon>Pseudomonadota</taxon>
        <taxon>Gammaproteobacteria</taxon>
        <taxon>Alteromonadales</taxon>
        <taxon>Shewanellaceae</taxon>
        <taxon>Shewanella</taxon>
    </lineage>
</organism>